<evidence type="ECO:0000256" key="2">
    <source>
        <dbReference type="ARBA" id="ARBA00023274"/>
    </source>
</evidence>
<protein>
    <submittedName>
        <fullName evidence="4">50S ribosomal protein L18e</fullName>
    </submittedName>
</protein>
<gene>
    <name evidence="4" type="ORF">DRO07_00795</name>
</gene>
<dbReference type="EMBL" id="QMWO01000016">
    <property type="protein sequence ID" value="RLG70192.1"/>
    <property type="molecule type" value="Genomic_DNA"/>
</dbReference>
<dbReference type="Gene3D" id="3.100.10.10">
    <property type="match status" value="1"/>
</dbReference>
<dbReference type="NCBIfam" id="NF003079">
    <property type="entry name" value="PRK04005.1"/>
    <property type="match status" value="1"/>
</dbReference>
<proteinExistence type="predicted"/>
<comment type="caution">
    <text evidence="4">The sequence shown here is derived from an EMBL/GenBank/DDBJ whole genome shotgun (WGS) entry which is preliminary data.</text>
</comment>
<keyword evidence="2" id="KW-0687">Ribonucleoprotein</keyword>
<dbReference type="InterPro" id="IPR036227">
    <property type="entry name" value="Ribosomal_uL15/eL18_sf"/>
</dbReference>
<name>A0A497JGQ4_9ARCH</name>
<keyword evidence="1 4" id="KW-0689">Ribosomal protein</keyword>
<dbReference type="InterPro" id="IPR021131">
    <property type="entry name" value="Ribosomal_uL15/eL18"/>
</dbReference>
<evidence type="ECO:0000313" key="5">
    <source>
        <dbReference type="Proteomes" id="UP000277633"/>
    </source>
</evidence>
<accession>A0A497JGQ4</accession>
<evidence type="ECO:0000256" key="1">
    <source>
        <dbReference type="ARBA" id="ARBA00022980"/>
    </source>
</evidence>
<dbReference type="Pfam" id="PF17135">
    <property type="entry name" value="Ribosomal_L18"/>
    <property type="match status" value="1"/>
</dbReference>
<reference evidence="4 5" key="1">
    <citation type="submission" date="2018-06" db="EMBL/GenBank/DDBJ databases">
        <title>Extensive metabolic versatility and redundancy in microbially diverse, dynamic hydrothermal sediments.</title>
        <authorList>
            <person name="Dombrowski N."/>
            <person name="Teske A."/>
            <person name="Baker B.J."/>
        </authorList>
    </citation>
    <scope>NUCLEOTIDE SEQUENCE [LARGE SCALE GENOMIC DNA]</scope>
    <source>
        <strain evidence="4">B9_G13</strain>
    </source>
</reference>
<feature type="domain" description="Large ribosomal subunit protein uL15/eL18" evidence="3">
    <location>
        <begin position="3"/>
        <end position="120"/>
    </location>
</feature>
<dbReference type="SUPFAM" id="SSF52080">
    <property type="entry name" value="Ribosomal proteins L15p and L18e"/>
    <property type="match status" value="1"/>
</dbReference>
<evidence type="ECO:0000259" key="3">
    <source>
        <dbReference type="Pfam" id="PF17135"/>
    </source>
</evidence>
<evidence type="ECO:0000313" key="4">
    <source>
        <dbReference type="EMBL" id="RLG70192.1"/>
    </source>
</evidence>
<dbReference type="Proteomes" id="UP000277633">
    <property type="component" value="Unassembled WGS sequence"/>
</dbReference>
<dbReference type="GO" id="GO:0005840">
    <property type="term" value="C:ribosome"/>
    <property type="evidence" value="ECO:0007669"/>
    <property type="project" value="UniProtKB-KW"/>
</dbReference>
<organism evidence="4 5">
    <name type="scientific">Candidatus Iainarchaeum sp</name>
    <dbReference type="NCBI Taxonomy" id="3101447"/>
    <lineage>
        <taxon>Archaea</taxon>
        <taxon>Candidatus Iainarchaeota</taxon>
        <taxon>Candidatus Iainarchaeia</taxon>
        <taxon>Candidatus Iainarchaeales</taxon>
        <taxon>Candidatus Iainarchaeaceae</taxon>
        <taxon>Candidatus Iainarchaeum</taxon>
    </lineage>
</organism>
<sequence length="122" mass="13846">MAKKLKKKERTVELIIKLKAKGNKTKQKFWKDIAERLERPRRIMTTVNVEKIGKLRKKYGDKLFIVPGKLLGKGSLSEAVRVAALGFSTKARAEIESNKGKAYALKELVDMDVNSKDVFIVQ</sequence>
<dbReference type="AlphaFoldDB" id="A0A497JGQ4"/>
<dbReference type="GO" id="GO:1990904">
    <property type="term" value="C:ribonucleoprotein complex"/>
    <property type="evidence" value="ECO:0007669"/>
    <property type="project" value="UniProtKB-KW"/>
</dbReference>